<proteinExistence type="predicted"/>
<feature type="compositionally biased region" description="Polar residues" evidence="1">
    <location>
        <begin position="1"/>
        <end position="21"/>
    </location>
</feature>
<dbReference type="KEGG" id="beq:BEWA_048080"/>
<dbReference type="RefSeq" id="XP_004831793.1">
    <property type="nucleotide sequence ID" value="XM_004831736.1"/>
</dbReference>
<comment type="caution">
    <text evidence="2">The sequence shown here is derived from an EMBL/GenBank/DDBJ whole genome shotgun (WGS) entry which is preliminary data.</text>
</comment>
<dbReference type="GeneID" id="15804170"/>
<evidence type="ECO:0000313" key="3">
    <source>
        <dbReference type="Proteomes" id="UP000031512"/>
    </source>
</evidence>
<feature type="region of interest" description="Disordered" evidence="1">
    <location>
        <begin position="1"/>
        <end position="25"/>
    </location>
</feature>
<dbReference type="VEuPathDB" id="PiroplasmaDB:BEWA_048080"/>
<protein>
    <submittedName>
        <fullName evidence="2">Uncharacterized protein</fullName>
    </submittedName>
</protein>
<dbReference type="AlphaFoldDB" id="L1LAJ9"/>
<dbReference type="Proteomes" id="UP000031512">
    <property type="component" value="Unassembled WGS sequence"/>
</dbReference>
<dbReference type="EMBL" id="ACOU01000007">
    <property type="protein sequence ID" value="EKX72341.1"/>
    <property type="molecule type" value="Genomic_DNA"/>
</dbReference>
<reference evidence="2 3" key="1">
    <citation type="journal article" date="2012" name="BMC Genomics">
        <title>Comparative genomic analysis and phylogenetic position of Theileria equi.</title>
        <authorList>
            <person name="Kappmeyer L.S."/>
            <person name="Thiagarajan M."/>
            <person name="Herndon D.R."/>
            <person name="Ramsay J.D."/>
            <person name="Caler E."/>
            <person name="Djikeng A."/>
            <person name="Gillespie J.J."/>
            <person name="Lau A.O."/>
            <person name="Roalson E.H."/>
            <person name="Silva J.C."/>
            <person name="Silva M.G."/>
            <person name="Suarez C.E."/>
            <person name="Ueti M.W."/>
            <person name="Nene V.M."/>
            <person name="Mealey R.H."/>
            <person name="Knowles D.P."/>
            <person name="Brayton K.A."/>
        </authorList>
    </citation>
    <scope>NUCLEOTIDE SEQUENCE [LARGE SCALE GENOMIC DNA]</scope>
    <source>
        <strain evidence="2 3">WA</strain>
    </source>
</reference>
<keyword evidence="3" id="KW-1185">Reference proteome</keyword>
<name>L1LAJ9_THEEQ</name>
<sequence length="330" mass="37053">MSNEGVTINISKDETTTNGDSHGQHFYTEDGERVIVHDSYPSDIGNFYKVIHTPDGGKHIDKIKQNDTDLTGFNADLDKYPNVAVYFFLEERSEGPGTPLIIQFGDKDIYYVYDQKDNWKKAEGINSTTLANDLLKQRCKRNKTHKIELSRQFQYNCPICEAQIEVERQQVYTKYSLYKQYIAEEDHFSVSSFVIGNTPQTGITLPKEIENLYVYFHPSENGSPLIIYVPPEDDDELSNKGTFWKKSYRKGTIWEREEKDISPSNPSEDPKIVEIIGKIPETPPKSDRQTSGVSPEAIAGISCGVLGSGAAISVGIWRGPAIVSALKAAL</sequence>
<accession>L1LAJ9</accession>
<organism evidence="2 3">
    <name type="scientific">Theileria equi strain WA</name>
    <dbReference type="NCBI Taxonomy" id="1537102"/>
    <lineage>
        <taxon>Eukaryota</taxon>
        <taxon>Sar</taxon>
        <taxon>Alveolata</taxon>
        <taxon>Apicomplexa</taxon>
        <taxon>Aconoidasida</taxon>
        <taxon>Piroplasmida</taxon>
        <taxon>Theileriidae</taxon>
        <taxon>Theileria</taxon>
    </lineage>
</organism>
<gene>
    <name evidence="2" type="ORF">BEWA_048080</name>
</gene>
<evidence type="ECO:0000256" key="1">
    <source>
        <dbReference type="SAM" id="MobiDB-lite"/>
    </source>
</evidence>
<evidence type="ECO:0000313" key="2">
    <source>
        <dbReference type="EMBL" id="EKX72341.1"/>
    </source>
</evidence>